<feature type="region of interest" description="Disordered" evidence="1">
    <location>
        <begin position="316"/>
        <end position="346"/>
    </location>
</feature>
<organism evidence="3 4">
    <name type="scientific">Puccinia coronata f. sp. avenae</name>
    <dbReference type="NCBI Taxonomy" id="200324"/>
    <lineage>
        <taxon>Eukaryota</taxon>
        <taxon>Fungi</taxon>
        <taxon>Dikarya</taxon>
        <taxon>Basidiomycota</taxon>
        <taxon>Pucciniomycotina</taxon>
        <taxon>Pucciniomycetes</taxon>
        <taxon>Pucciniales</taxon>
        <taxon>Pucciniaceae</taxon>
        <taxon>Puccinia</taxon>
    </lineage>
</organism>
<dbReference type="AlphaFoldDB" id="A0A2N5UUT1"/>
<dbReference type="STRING" id="200324.A0A2N5UUT1"/>
<evidence type="ECO:0000313" key="4">
    <source>
        <dbReference type="Proteomes" id="UP000235388"/>
    </source>
</evidence>
<accession>A0A2N5UUT1</accession>
<gene>
    <name evidence="3" type="ORF">PCANC_13093</name>
</gene>
<sequence>MASEDTPRTELQPTGIKNTKKNAASYDLTKKKIKMIELSAKEGVKRGNEMAVANKLQESTNVIQKRRANNNAKKIKMDRERMEMDIMEKDVFNMDNMAKEYFLMKKRKILHNYQEQENKAFKKKKEKDLSHQSSKPDLYHHLDYQSSKQDPLNRDLPDLSNFDLHSELQASALHYDSQRSALHSESQGSVPESTDVIQKRQANSNAKKIKMDRERMEMDIMEKDVFNMDNMAKEYFLMKKRKILHNYQEQENKAFKKKKEKDLSHQSSKPDLYHHLDYQSSKQDPLNQDLPDLSNFALHSELQASALPSALHYDSQRSALHSESQGSVPDEESFVGRVVDPSLTNL</sequence>
<comment type="caution">
    <text evidence="3">The sequence shown here is derived from an EMBL/GenBank/DDBJ whole genome shotgun (WGS) entry which is preliminary data.</text>
</comment>
<protein>
    <recommendedName>
        <fullName evidence="2">No apical meristem-associated C-terminal domain-containing protein</fullName>
    </recommendedName>
</protein>
<reference evidence="3 4" key="1">
    <citation type="submission" date="2017-11" db="EMBL/GenBank/DDBJ databases">
        <title>De novo assembly and phasing of dikaryotic genomes from two isolates of Puccinia coronata f. sp. avenae, the causal agent of oat crown rust.</title>
        <authorList>
            <person name="Miller M.E."/>
            <person name="Zhang Y."/>
            <person name="Omidvar V."/>
            <person name="Sperschneider J."/>
            <person name="Schwessinger B."/>
            <person name="Raley C."/>
            <person name="Palmer J.M."/>
            <person name="Garnica D."/>
            <person name="Upadhyaya N."/>
            <person name="Rathjen J."/>
            <person name="Taylor J.M."/>
            <person name="Park R.F."/>
            <person name="Dodds P.N."/>
            <person name="Hirsch C.D."/>
            <person name="Kianian S.F."/>
            <person name="Figueroa M."/>
        </authorList>
    </citation>
    <scope>NUCLEOTIDE SEQUENCE [LARGE SCALE GENOMIC DNA]</scope>
    <source>
        <strain evidence="3">12NC29</strain>
    </source>
</reference>
<proteinExistence type="predicted"/>
<feature type="region of interest" description="Disordered" evidence="1">
    <location>
        <begin position="119"/>
        <end position="139"/>
    </location>
</feature>
<feature type="compositionally biased region" description="Basic and acidic residues" evidence="1">
    <location>
        <begin position="119"/>
        <end position="130"/>
    </location>
</feature>
<dbReference type="Proteomes" id="UP000235388">
    <property type="component" value="Unassembled WGS sequence"/>
</dbReference>
<dbReference type="InterPro" id="IPR029466">
    <property type="entry name" value="NAM-associated_C"/>
</dbReference>
<name>A0A2N5UUT1_9BASI</name>
<keyword evidence="4" id="KW-1185">Reference proteome</keyword>
<feature type="domain" description="No apical meristem-associated C-terminal" evidence="2">
    <location>
        <begin position="3"/>
        <end position="109"/>
    </location>
</feature>
<evidence type="ECO:0000313" key="3">
    <source>
        <dbReference type="EMBL" id="PLW41520.1"/>
    </source>
</evidence>
<dbReference type="EMBL" id="PGCJ01000168">
    <property type="protein sequence ID" value="PLW41520.1"/>
    <property type="molecule type" value="Genomic_DNA"/>
</dbReference>
<feature type="region of interest" description="Disordered" evidence="1">
    <location>
        <begin position="1"/>
        <end position="23"/>
    </location>
</feature>
<evidence type="ECO:0000259" key="2">
    <source>
        <dbReference type="Pfam" id="PF14303"/>
    </source>
</evidence>
<feature type="compositionally biased region" description="Polar residues" evidence="1">
    <location>
        <begin position="316"/>
        <end position="327"/>
    </location>
</feature>
<evidence type="ECO:0000256" key="1">
    <source>
        <dbReference type="SAM" id="MobiDB-lite"/>
    </source>
</evidence>
<dbReference type="Pfam" id="PF14303">
    <property type="entry name" value="NAM-associated"/>
    <property type="match status" value="1"/>
</dbReference>